<feature type="compositionally biased region" description="Polar residues" evidence="1">
    <location>
        <begin position="34"/>
        <end position="43"/>
    </location>
</feature>
<accession>A0A9P9AW26</accession>
<feature type="region of interest" description="Disordered" evidence="1">
    <location>
        <begin position="1"/>
        <end position="79"/>
    </location>
</feature>
<reference evidence="2 3" key="1">
    <citation type="journal article" date="2021" name="Nat. Commun.">
        <title>Genetic determinants of endophytism in the Arabidopsis root mycobiome.</title>
        <authorList>
            <person name="Mesny F."/>
            <person name="Miyauchi S."/>
            <person name="Thiergart T."/>
            <person name="Pickel B."/>
            <person name="Atanasova L."/>
            <person name="Karlsson M."/>
            <person name="Huettel B."/>
            <person name="Barry K.W."/>
            <person name="Haridas S."/>
            <person name="Chen C."/>
            <person name="Bauer D."/>
            <person name="Andreopoulos W."/>
            <person name="Pangilinan J."/>
            <person name="LaButti K."/>
            <person name="Riley R."/>
            <person name="Lipzen A."/>
            <person name="Clum A."/>
            <person name="Drula E."/>
            <person name="Henrissat B."/>
            <person name="Kohler A."/>
            <person name="Grigoriev I.V."/>
            <person name="Martin F.M."/>
            <person name="Hacquard S."/>
        </authorList>
    </citation>
    <scope>NUCLEOTIDE SEQUENCE [LARGE SCALE GENOMIC DNA]</scope>
    <source>
        <strain evidence="2 3">MPI-CAGE-CH-0241</strain>
    </source>
</reference>
<name>A0A9P9AW26_9HYPO</name>
<comment type="caution">
    <text evidence="2">The sequence shown here is derived from an EMBL/GenBank/DDBJ whole genome shotgun (WGS) entry which is preliminary data.</text>
</comment>
<evidence type="ECO:0000313" key="2">
    <source>
        <dbReference type="EMBL" id="KAH6898264.1"/>
    </source>
</evidence>
<organism evidence="2 3">
    <name type="scientific">Thelonectria olida</name>
    <dbReference type="NCBI Taxonomy" id="1576542"/>
    <lineage>
        <taxon>Eukaryota</taxon>
        <taxon>Fungi</taxon>
        <taxon>Dikarya</taxon>
        <taxon>Ascomycota</taxon>
        <taxon>Pezizomycotina</taxon>
        <taxon>Sordariomycetes</taxon>
        <taxon>Hypocreomycetidae</taxon>
        <taxon>Hypocreales</taxon>
        <taxon>Nectriaceae</taxon>
        <taxon>Thelonectria</taxon>
    </lineage>
</organism>
<dbReference type="EMBL" id="JAGPYM010000002">
    <property type="protein sequence ID" value="KAH6898264.1"/>
    <property type="molecule type" value="Genomic_DNA"/>
</dbReference>
<dbReference type="OrthoDB" id="5106252at2759"/>
<dbReference type="Proteomes" id="UP000777438">
    <property type="component" value="Unassembled WGS sequence"/>
</dbReference>
<keyword evidence="3" id="KW-1185">Reference proteome</keyword>
<gene>
    <name evidence="2" type="ORF">B0T10DRAFT_601257</name>
</gene>
<feature type="compositionally biased region" description="Polar residues" evidence="1">
    <location>
        <begin position="49"/>
        <end position="67"/>
    </location>
</feature>
<protein>
    <submittedName>
        <fullName evidence="2">Uncharacterized protein</fullName>
    </submittedName>
</protein>
<evidence type="ECO:0000313" key="3">
    <source>
        <dbReference type="Proteomes" id="UP000777438"/>
    </source>
</evidence>
<dbReference type="AlphaFoldDB" id="A0A9P9AW26"/>
<evidence type="ECO:0000256" key="1">
    <source>
        <dbReference type="SAM" id="MobiDB-lite"/>
    </source>
</evidence>
<sequence>MAGTPPTDPMPDDGRVASPEPGSSRQNEHVDGSTGVTNSSAASEPQAANEANSHLGSDGASNANAAQDNAGEGGSNIDTSNRVDLAALLAEGRRLLESSGSETALSITETGYFLFGRFESAELGGGQNGHPGTPYERSPTLMDTSIYYDFDEDRSPGCFDFGFRSYADFYQFITDPVVQEAYQELRTDFLVPKSRDGRSPVPVKAEVVRRVMLCEVEPRGWTYTAASPDKSSWCCEAHYARFSIKLQVVRRRLSNIPPGPLTYNRRRKDVGIDLELAALMWKMEGVHETFRPSATEVAED</sequence>
<proteinExistence type="predicted"/>